<dbReference type="InParanoid" id="A0A2H3DSD6"/>
<sequence length="548" mass="60729">MLTTCGACVALTAQKKLQKVLEAKSKAEAAADVLLKLFQQKLASSGNVFTVPNVTTIDRSIKNAKAKGACPEARLPVAISSRLKKDSLKTGYSMAHIRHKTATSQSNVMNLIIESLLVVIHDHLDVQGFSFVAGDFFLVDSGWSPILDGDPDKPTELFYKGLATSSKKKGIAGIKFVQPTQENWFMVIKPAVADKYDIWAAGGEITLMSMPVNRAIRKKKGHPIPMQSIGASEVTSYIKAIMQCHQFHQGYSQSSSKSKLLSKRSSKKLSPPDVEERQKRICPDIMPSICERWFDAILDLIEKGGTYIEGQPQLGELEHWVEICNIPHLGHIYIDWAESPEKHLGSGSFKTVHLGVLQVGVMFQGIPLPPALQGNICIKCPYQGVTRSGDPRRSPEGYERTCVLQEANTLHDMSLDMVLSKAASLGTAPGPIPDLCFVKATVVMKSRPNSVRLKDWLGFCALVERLLSTDDFVKYVCNGTPQPIDLASNEKHHNVVFLCFLQHVQYHFTKAKAFVSDYQDENIEGSIECFGEQHLCNAWCKWFELPEL</sequence>
<organism evidence="2 3">
    <name type="scientific">Armillaria gallica</name>
    <name type="common">Bulbous honey fungus</name>
    <name type="synonym">Armillaria bulbosa</name>
    <dbReference type="NCBI Taxonomy" id="47427"/>
    <lineage>
        <taxon>Eukaryota</taxon>
        <taxon>Fungi</taxon>
        <taxon>Dikarya</taxon>
        <taxon>Basidiomycota</taxon>
        <taxon>Agaricomycotina</taxon>
        <taxon>Agaricomycetes</taxon>
        <taxon>Agaricomycetidae</taxon>
        <taxon>Agaricales</taxon>
        <taxon>Marasmiineae</taxon>
        <taxon>Physalacriaceae</taxon>
        <taxon>Armillaria</taxon>
    </lineage>
</organism>
<proteinExistence type="predicted"/>
<evidence type="ECO:0000256" key="1">
    <source>
        <dbReference type="SAM" id="MobiDB-lite"/>
    </source>
</evidence>
<feature type="region of interest" description="Disordered" evidence="1">
    <location>
        <begin position="255"/>
        <end position="275"/>
    </location>
</feature>
<dbReference type="OrthoDB" id="301415at2759"/>
<gene>
    <name evidence="2" type="ORF">ARMGADRAFT_1031876</name>
</gene>
<evidence type="ECO:0000313" key="3">
    <source>
        <dbReference type="Proteomes" id="UP000217790"/>
    </source>
</evidence>
<dbReference type="STRING" id="47427.A0A2H3DSD6"/>
<evidence type="ECO:0008006" key="4">
    <source>
        <dbReference type="Google" id="ProtNLM"/>
    </source>
</evidence>
<dbReference type="AlphaFoldDB" id="A0A2H3DSD6"/>
<evidence type="ECO:0000313" key="2">
    <source>
        <dbReference type="EMBL" id="PBK91183.1"/>
    </source>
</evidence>
<dbReference type="EMBL" id="KZ293662">
    <property type="protein sequence ID" value="PBK91183.1"/>
    <property type="molecule type" value="Genomic_DNA"/>
</dbReference>
<keyword evidence="3" id="KW-1185">Reference proteome</keyword>
<dbReference type="Proteomes" id="UP000217790">
    <property type="component" value="Unassembled WGS sequence"/>
</dbReference>
<name>A0A2H3DSD6_ARMGA</name>
<protein>
    <recommendedName>
        <fullName evidence="4">Alpha-type protein kinase domain-containing protein</fullName>
    </recommendedName>
</protein>
<accession>A0A2H3DSD6</accession>
<reference evidence="3" key="1">
    <citation type="journal article" date="2017" name="Nat. Ecol. Evol.">
        <title>Genome expansion and lineage-specific genetic innovations in the forest pathogenic fungi Armillaria.</title>
        <authorList>
            <person name="Sipos G."/>
            <person name="Prasanna A.N."/>
            <person name="Walter M.C."/>
            <person name="O'Connor E."/>
            <person name="Balint B."/>
            <person name="Krizsan K."/>
            <person name="Kiss B."/>
            <person name="Hess J."/>
            <person name="Varga T."/>
            <person name="Slot J."/>
            <person name="Riley R."/>
            <person name="Boka B."/>
            <person name="Rigling D."/>
            <person name="Barry K."/>
            <person name="Lee J."/>
            <person name="Mihaltcheva S."/>
            <person name="LaButti K."/>
            <person name="Lipzen A."/>
            <person name="Waldron R."/>
            <person name="Moloney N.M."/>
            <person name="Sperisen C."/>
            <person name="Kredics L."/>
            <person name="Vagvoelgyi C."/>
            <person name="Patrignani A."/>
            <person name="Fitzpatrick D."/>
            <person name="Nagy I."/>
            <person name="Doyle S."/>
            <person name="Anderson J.B."/>
            <person name="Grigoriev I.V."/>
            <person name="Gueldener U."/>
            <person name="Muensterkoetter M."/>
            <person name="Nagy L.G."/>
        </authorList>
    </citation>
    <scope>NUCLEOTIDE SEQUENCE [LARGE SCALE GENOMIC DNA]</scope>
    <source>
        <strain evidence="3">Ar21-2</strain>
    </source>
</reference>